<feature type="signal peptide" evidence="2">
    <location>
        <begin position="1"/>
        <end position="22"/>
    </location>
</feature>
<dbReference type="PROSITE" id="PS51257">
    <property type="entry name" value="PROKAR_LIPOPROTEIN"/>
    <property type="match status" value="1"/>
</dbReference>
<keyword evidence="2" id="KW-0732">Signal</keyword>
<evidence type="ECO:0000256" key="2">
    <source>
        <dbReference type="SAM" id="SignalP"/>
    </source>
</evidence>
<comment type="caution">
    <text evidence="3">The sequence shown here is derived from an EMBL/GenBank/DDBJ whole genome shotgun (WGS) entry which is preliminary data.</text>
</comment>
<organism evidence="3 4">
    <name type="scientific">Blautia difficilis</name>
    <dbReference type="NCBI Taxonomy" id="2763027"/>
    <lineage>
        <taxon>Bacteria</taxon>
        <taxon>Bacillati</taxon>
        <taxon>Bacillota</taxon>
        <taxon>Clostridia</taxon>
        <taxon>Lachnospirales</taxon>
        <taxon>Lachnospiraceae</taxon>
        <taxon>Blautia</taxon>
    </lineage>
</organism>
<evidence type="ECO:0000256" key="1">
    <source>
        <dbReference type="SAM" id="MobiDB-lite"/>
    </source>
</evidence>
<gene>
    <name evidence="3" type="ORF">H8Z82_07725</name>
</gene>
<evidence type="ECO:0008006" key="5">
    <source>
        <dbReference type="Google" id="ProtNLM"/>
    </source>
</evidence>
<dbReference type="RefSeq" id="WP_186994783.1">
    <property type="nucleotide sequence ID" value="NZ_JACOQG010000009.1"/>
</dbReference>
<accession>A0ABR7IHN5</accession>
<sequence>MRNKKVLMLLAITVVLSGSLTACSFGGGDNDEDTSVVQVTPTPEPTKAPKATATPVPADKQDTTYTSKNKAVSIKLPDATWANKSDSDDMVSFESPDQGKLLVLHGSGDEAMSVAIIPSSQDTASALVKADNLVEGTDFEIQDYKSEEVSGVNVYSYTVHYLNDKSEYAYVVNKYFTDNTTEFYSVAGSVKKEDSLAKIKASVDSFKIAGESGLKAATPETGSSAAGTESTGTAAGGTTSDGTTAEGTSTDGTTSDASSSDGSSYDGSSYDSSYGDDGSSNGYYADGTPVGTDDPDYDTNQTRTIYRNSDGYPLVIYPNGDGSWCDDDGNTYTFSTDEDVYDENGGDYYYGGEPAYVRYMPKN</sequence>
<name>A0ABR7IHN5_9FIRM</name>
<dbReference type="EMBL" id="JACOQG010000009">
    <property type="protein sequence ID" value="MBC5779548.1"/>
    <property type="molecule type" value="Genomic_DNA"/>
</dbReference>
<keyword evidence="4" id="KW-1185">Reference proteome</keyword>
<reference evidence="3 4" key="1">
    <citation type="submission" date="2020-08" db="EMBL/GenBank/DDBJ databases">
        <title>Genome public.</title>
        <authorList>
            <person name="Liu C."/>
            <person name="Sun Q."/>
        </authorList>
    </citation>
    <scope>NUCLEOTIDE SEQUENCE [LARGE SCALE GENOMIC DNA]</scope>
    <source>
        <strain evidence="3 4">M29</strain>
    </source>
</reference>
<feature type="region of interest" description="Disordered" evidence="1">
    <location>
        <begin position="216"/>
        <end position="301"/>
    </location>
</feature>
<evidence type="ECO:0000313" key="3">
    <source>
        <dbReference type="EMBL" id="MBC5779548.1"/>
    </source>
</evidence>
<feature type="region of interest" description="Disordered" evidence="1">
    <location>
        <begin position="27"/>
        <end position="63"/>
    </location>
</feature>
<feature type="compositionally biased region" description="Low complexity" evidence="1">
    <location>
        <begin position="48"/>
        <end position="58"/>
    </location>
</feature>
<feature type="compositionally biased region" description="Low complexity" evidence="1">
    <location>
        <begin position="221"/>
        <end position="287"/>
    </location>
</feature>
<dbReference type="Proteomes" id="UP000649826">
    <property type="component" value="Unassembled WGS sequence"/>
</dbReference>
<proteinExistence type="predicted"/>
<evidence type="ECO:0000313" key="4">
    <source>
        <dbReference type="Proteomes" id="UP000649826"/>
    </source>
</evidence>
<feature type="chain" id="PRO_5045046365" description="PsbP C-terminal domain-containing protein" evidence="2">
    <location>
        <begin position="23"/>
        <end position="363"/>
    </location>
</feature>
<protein>
    <recommendedName>
        <fullName evidence="5">PsbP C-terminal domain-containing protein</fullName>
    </recommendedName>
</protein>